<reference evidence="1 2" key="1">
    <citation type="journal article" date="2015" name="Genome Announc.">
        <title>Expanding the biotechnology potential of lactobacilli through comparative genomics of 213 strains and associated genera.</title>
        <authorList>
            <person name="Sun Z."/>
            <person name="Harris H.M."/>
            <person name="McCann A."/>
            <person name="Guo C."/>
            <person name="Argimon S."/>
            <person name="Zhang W."/>
            <person name="Yang X."/>
            <person name="Jeffery I.B."/>
            <person name="Cooney J.C."/>
            <person name="Kagawa T.F."/>
            <person name="Liu W."/>
            <person name="Song Y."/>
            <person name="Salvetti E."/>
            <person name="Wrobel A."/>
            <person name="Rasinkangas P."/>
            <person name="Parkhill J."/>
            <person name="Rea M.C."/>
            <person name="O'Sullivan O."/>
            <person name="Ritari J."/>
            <person name="Douillard F.P."/>
            <person name="Paul Ross R."/>
            <person name="Yang R."/>
            <person name="Briner A.E."/>
            <person name="Felis G.E."/>
            <person name="de Vos W.M."/>
            <person name="Barrangou R."/>
            <person name="Klaenhammer T.R."/>
            <person name="Caufield P.W."/>
            <person name="Cui Y."/>
            <person name="Zhang H."/>
            <person name="O'Toole P.W."/>
        </authorList>
    </citation>
    <scope>NUCLEOTIDE SEQUENCE [LARGE SCALE GENOMIC DNA]</scope>
    <source>
        <strain evidence="1 2">DSM 10532</strain>
    </source>
</reference>
<comment type="caution">
    <text evidence="1">The sequence shown here is derived from an EMBL/GenBank/DDBJ whole genome shotgun (WGS) entry which is preliminary data.</text>
</comment>
<organism evidence="1 2">
    <name type="scientific">Lactobacillus gallinarum DSM 10532 = JCM 2011</name>
    <dbReference type="NCBI Taxonomy" id="1423748"/>
    <lineage>
        <taxon>Bacteria</taxon>
        <taxon>Bacillati</taxon>
        <taxon>Bacillota</taxon>
        <taxon>Bacilli</taxon>
        <taxon>Lactobacillales</taxon>
        <taxon>Lactobacillaceae</taxon>
        <taxon>Lactobacillus</taxon>
    </lineage>
</organism>
<sequence length="215" mass="24495">MMNPDFAIVLNFKINGNADADFLVKTARNIGARAVITNAQKDDFKEACSKYTIFLADEADGVDLNSDDVIDTIVTNRQNGKNTIINIPVTDGKFDDTTQKLLDTINSWMHLFGHALNEGKSSTLESNNGFILENRHADYQKYVFVKRPLPEKIEVTGLTQEPNRVEWIDHRTDLDFTFKDSKLIINLTEPESDLAWQVLRIQAHRPEDDIIHTEF</sequence>
<dbReference type="PATRIC" id="fig|1423748.3.peg.482"/>
<gene>
    <name evidence="1" type="ORF">FC37_GL000456</name>
</gene>
<dbReference type="eggNOG" id="ENOG50309KB">
    <property type="taxonomic scope" value="Bacteria"/>
</dbReference>
<accession>A0A0R1NHC2</accession>
<name>A0A0R1NHC2_9LACO</name>
<evidence type="ECO:0000313" key="2">
    <source>
        <dbReference type="Proteomes" id="UP000051311"/>
    </source>
</evidence>
<dbReference type="AlphaFoldDB" id="A0A0R1NHC2"/>
<dbReference type="EMBL" id="AZEL01000079">
    <property type="protein sequence ID" value="KRL19773.1"/>
    <property type="molecule type" value="Genomic_DNA"/>
</dbReference>
<dbReference type="Proteomes" id="UP000051311">
    <property type="component" value="Unassembled WGS sequence"/>
</dbReference>
<evidence type="ECO:0000313" key="1">
    <source>
        <dbReference type="EMBL" id="KRL19773.1"/>
    </source>
</evidence>
<protein>
    <submittedName>
        <fullName evidence="1">Uncharacterized protein</fullName>
    </submittedName>
</protein>
<proteinExistence type="predicted"/>